<dbReference type="RefSeq" id="WP_182412577.1">
    <property type="nucleotide sequence ID" value="NZ_CP055153.1"/>
</dbReference>
<dbReference type="InterPro" id="IPR008928">
    <property type="entry name" value="6-hairpin_glycosidase_sf"/>
</dbReference>
<feature type="binding site" evidence="3">
    <location>
        <begin position="601"/>
        <end position="602"/>
    </location>
    <ligand>
        <name>substrate</name>
    </ligand>
</feature>
<dbReference type="KEGG" id="add:HUW48_19740"/>
<dbReference type="Gene3D" id="2.60.420.10">
    <property type="entry name" value="Maltose phosphorylase, domain 3"/>
    <property type="match status" value="1"/>
</dbReference>
<feature type="binding site" evidence="3">
    <location>
        <begin position="357"/>
        <end position="358"/>
    </location>
    <ligand>
        <name>substrate</name>
    </ligand>
</feature>
<evidence type="ECO:0000259" key="5">
    <source>
        <dbReference type="Pfam" id="PF03633"/>
    </source>
</evidence>
<dbReference type="InterPro" id="IPR005196">
    <property type="entry name" value="Glyco_hydro_65_N"/>
</dbReference>
<evidence type="ECO:0000313" key="7">
    <source>
        <dbReference type="EMBL" id="QMU30120.1"/>
    </source>
</evidence>
<evidence type="ECO:0000259" key="4">
    <source>
        <dbReference type="Pfam" id="PF03632"/>
    </source>
</evidence>
<protein>
    <submittedName>
        <fullName evidence="7">Glycoside hydrolase family 65 protein</fullName>
    </submittedName>
</protein>
<evidence type="ECO:0000256" key="1">
    <source>
        <dbReference type="ARBA" id="ARBA00006768"/>
    </source>
</evidence>
<dbReference type="GO" id="GO:0016757">
    <property type="term" value="F:glycosyltransferase activity"/>
    <property type="evidence" value="ECO:0007669"/>
    <property type="project" value="UniProtKB-ARBA"/>
</dbReference>
<dbReference type="InterPro" id="IPR011013">
    <property type="entry name" value="Gal_mutarotase_sf_dom"/>
</dbReference>
<dbReference type="InterPro" id="IPR005195">
    <property type="entry name" value="Glyco_hydro_65_M"/>
</dbReference>
<dbReference type="Pfam" id="PF03633">
    <property type="entry name" value="Glyco_hydro_65C"/>
    <property type="match status" value="1"/>
</dbReference>
<dbReference type="SUPFAM" id="SSF74650">
    <property type="entry name" value="Galactose mutarotase-like"/>
    <property type="match status" value="1"/>
</dbReference>
<dbReference type="InterPro" id="IPR037018">
    <property type="entry name" value="GH65_N"/>
</dbReference>
<dbReference type="PANTHER" id="PTHR11051">
    <property type="entry name" value="GLYCOSYL HYDROLASE-RELATED"/>
    <property type="match status" value="1"/>
</dbReference>
<accession>A0A7L7LBC2</accession>
<dbReference type="GO" id="GO:0004553">
    <property type="term" value="F:hydrolase activity, hydrolyzing O-glycosyl compounds"/>
    <property type="evidence" value="ECO:0007669"/>
    <property type="project" value="TreeGrafter"/>
</dbReference>
<dbReference type="PANTHER" id="PTHR11051:SF14">
    <property type="entry name" value="MALTOSE PHOSPHORYLASE"/>
    <property type="match status" value="1"/>
</dbReference>
<evidence type="ECO:0000259" key="6">
    <source>
        <dbReference type="Pfam" id="PF03636"/>
    </source>
</evidence>
<dbReference type="Gene3D" id="1.50.10.10">
    <property type="match status" value="1"/>
</dbReference>
<dbReference type="InterPro" id="IPR005194">
    <property type="entry name" value="Glyco_hydro_65_C"/>
</dbReference>
<dbReference type="EMBL" id="CP055153">
    <property type="protein sequence ID" value="QMU30120.1"/>
    <property type="molecule type" value="Genomic_DNA"/>
</dbReference>
<reference evidence="7 8" key="1">
    <citation type="submission" date="2020-08" db="EMBL/GenBank/DDBJ databases">
        <title>Adhaeribacter dokdonensis sp. nov., isolated from the rhizosphere of Elymus tsukushiensis, a plant native to the Dokdo Islands, Republic of Korea.</title>
        <authorList>
            <person name="Ghim S.Y."/>
        </authorList>
    </citation>
    <scope>NUCLEOTIDE SEQUENCE [LARGE SCALE GENOMIC DNA]</scope>
    <source>
        <strain evidence="7 8">KUDC8001</strain>
    </source>
</reference>
<dbReference type="NCBIfam" id="NF010380">
    <property type="entry name" value="PRK13807.1"/>
    <property type="match status" value="1"/>
</dbReference>
<dbReference type="Proteomes" id="UP000514509">
    <property type="component" value="Chromosome"/>
</dbReference>
<evidence type="ECO:0000256" key="2">
    <source>
        <dbReference type="PIRSR" id="PIRSR036289-50"/>
    </source>
</evidence>
<dbReference type="Pfam" id="PF03632">
    <property type="entry name" value="Glyco_hydro_65m"/>
    <property type="match status" value="1"/>
</dbReference>
<name>A0A7L7LBC2_9BACT</name>
<evidence type="ECO:0000313" key="8">
    <source>
        <dbReference type="Proteomes" id="UP000514509"/>
    </source>
</evidence>
<dbReference type="PIRSF" id="PIRSF036289">
    <property type="entry name" value="Glycosyl_hydrolase_malt_phosph"/>
    <property type="match status" value="1"/>
</dbReference>
<keyword evidence="7" id="KW-0378">Hydrolase</keyword>
<proteinExistence type="inferred from homology"/>
<keyword evidence="8" id="KW-1185">Reference proteome</keyword>
<dbReference type="GO" id="GO:0030246">
    <property type="term" value="F:carbohydrate binding"/>
    <property type="evidence" value="ECO:0007669"/>
    <property type="project" value="InterPro"/>
</dbReference>
<dbReference type="InterPro" id="IPR012341">
    <property type="entry name" value="6hp_glycosidase-like_sf"/>
</dbReference>
<dbReference type="GO" id="GO:0005975">
    <property type="term" value="P:carbohydrate metabolic process"/>
    <property type="evidence" value="ECO:0007669"/>
    <property type="project" value="InterPro"/>
</dbReference>
<feature type="domain" description="Glycoside hydrolase family 65 N-terminal" evidence="6">
    <location>
        <begin position="13"/>
        <end position="265"/>
    </location>
</feature>
<dbReference type="Gene3D" id="2.70.98.40">
    <property type="entry name" value="Glycoside hydrolase, family 65, N-terminal domain"/>
    <property type="match status" value="1"/>
</dbReference>
<dbReference type="Pfam" id="PF03636">
    <property type="entry name" value="Glyco_hydro_65N"/>
    <property type="match status" value="1"/>
</dbReference>
<dbReference type="AlphaFoldDB" id="A0A7L7LBC2"/>
<feature type="domain" description="Glycoside hydrolase family 65 C-terminal" evidence="5">
    <location>
        <begin position="698"/>
        <end position="758"/>
    </location>
</feature>
<comment type="similarity">
    <text evidence="1">Belongs to the glycosyl hydrolase 65 family.</text>
</comment>
<dbReference type="InterPro" id="IPR017045">
    <property type="entry name" value="Malt_Pase/Glycosyl_Hdrlase"/>
</dbReference>
<evidence type="ECO:0000256" key="3">
    <source>
        <dbReference type="PIRSR" id="PIRSR036289-51"/>
    </source>
</evidence>
<dbReference type="SUPFAM" id="SSF48208">
    <property type="entry name" value="Six-hairpin glycosidases"/>
    <property type="match status" value="1"/>
</dbReference>
<feature type="active site" description="Proton donor" evidence="2">
    <location>
        <position position="488"/>
    </location>
</feature>
<gene>
    <name evidence="7" type="ORF">HUW48_19740</name>
</gene>
<organism evidence="7 8">
    <name type="scientific">Adhaeribacter radiodurans</name>
    <dbReference type="NCBI Taxonomy" id="2745197"/>
    <lineage>
        <taxon>Bacteria</taxon>
        <taxon>Pseudomonadati</taxon>
        <taxon>Bacteroidota</taxon>
        <taxon>Cytophagia</taxon>
        <taxon>Cytophagales</taxon>
        <taxon>Hymenobacteraceae</taxon>
        <taxon>Adhaeribacter</taxon>
    </lineage>
</organism>
<sequence>MKNYIKVDEWNIIEEGFDPHLNKISESIFSLGNGRMGQRANFEETYTGESLPGNYVAGVYYPDKTRVGWWKNGYPEYFAKVLNAANWIGIDVKIDDETLDLHTAKISDFRRVLNMREGYLQRSFTAELPSGKQVKVNTKRFCSIVDDEAGAICYRITPLNFSGNFTFTPFIDGDVKNQDANYDEKFWEEVTKEVNTDTAFLTMRTKKTAFEVCTGMQIAVYQNGQPVEVQSQTIQREKYVASQFTVATKQQEETVIFKFAANLSSENYPKEQLLQHCREVIQKISHKGFDQMLQEQAKAWIAKWEESDIAIEGDITAQQGIRFNIFQLNQTYTGEDARLNIGPKGFTGEKYGGTTYWDTEAYCVPFYLATADPQVTRNLLIYRYKHLQKAIENAEKLGFTNGAALYPMVTINGEECHNEWEITFEEIHRNAAIAFAIYNYVRYTGDAAYLNEYGLEVLLGIARFWAQRVNWSEAKQQYVMLGVTGPNEYENNVNNNWYTSTMALWCLEYTLEAIEKVKNNSPDKFAAIMQHTSFREQEEIAQWQHILQNMYLPVDEERGIFLQQDNYLDKENILVKDLKPADRPLNQKWSWDRILRSPFIKQADVLQGFYFLEDRFDLEIMRRNFNFYEPRTVHESSLSPCVHAILAAKLGDEERAYQFYLRTSRLDLDDYNNDTEDGCHITSMAGTWMSVVEGFGGMRVRKNQLHFNPFLPGKWQSFSFKVGFRGVLLNIKVSKVGVQLTNQSGKDISVVVYDKPYEIKAKAQVLAEHEFAA</sequence>
<feature type="domain" description="Glycoside hydrolase family 65 central catalytic" evidence="4">
    <location>
        <begin position="322"/>
        <end position="689"/>
    </location>
</feature>